<dbReference type="Proteomes" id="UP000032303">
    <property type="component" value="Chromosome 2"/>
</dbReference>
<evidence type="ECO:0000259" key="3">
    <source>
        <dbReference type="PROSITE" id="PS50206"/>
    </source>
</evidence>
<dbReference type="Pfam" id="PF00581">
    <property type="entry name" value="Rhodanese"/>
    <property type="match status" value="2"/>
</dbReference>
<dbReference type="Gene3D" id="3.40.250.10">
    <property type="entry name" value="Rhodanese-like domain"/>
    <property type="match status" value="2"/>
</dbReference>
<feature type="domain" description="Rhodanese" evidence="3">
    <location>
        <begin position="168"/>
        <end position="279"/>
    </location>
</feature>
<name>A0A0C5WUZ0_9GAMM</name>
<keyword evidence="2" id="KW-0732">Signal</keyword>
<dbReference type="SUPFAM" id="SSF52821">
    <property type="entry name" value="Rhodanese/Cell cycle control phosphatase"/>
    <property type="match status" value="2"/>
</dbReference>
<dbReference type="InterPro" id="IPR001763">
    <property type="entry name" value="Rhodanese-like_dom"/>
</dbReference>
<dbReference type="PROSITE" id="PS50206">
    <property type="entry name" value="RHODANESE_3"/>
    <property type="match status" value="2"/>
</dbReference>
<dbReference type="OrthoDB" id="9781034at2"/>
<sequence length="283" mass="31947">MKMPFLSLIVTLLILPLTVSAMTVEQLASQLGRNDLIIYDSRSKADYDAGHIPGAISFPFEQAYYNKGKALYIKGRTQITSLLREKGLEREKRVILYDDGDLISAARLYWILTLYGHDDVTVFESGYNSWIKAQPSERQESKVASSHFAPNFDASVYASTTLVKLATYSKNYTILDARSLDEYRGNKSMSSTYGRIPSSLHFPVSALISEKSGQPVLKSNRELTPVISQLERNKKYITYCNLGKNSTLSFYVLKRAGFDVALYDGSWIDWSMKKLPVEQEKGQ</sequence>
<dbReference type="CDD" id="cd01448">
    <property type="entry name" value="TST_Repeat_1"/>
    <property type="match status" value="1"/>
</dbReference>
<accession>A0A0C5WUZ0</accession>
<dbReference type="InterPro" id="IPR001307">
    <property type="entry name" value="Thiosulphate_STrfase_CS"/>
</dbReference>
<feature type="domain" description="Rhodanese" evidence="3">
    <location>
        <begin position="32"/>
        <end position="135"/>
    </location>
</feature>
<dbReference type="PROSITE" id="PS00380">
    <property type="entry name" value="RHODANESE_1"/>
    <property type="match status" value="1"/>
</dbReference>
<dbReference type="InterPro" id="IPR051126">
    <property type="entry name" value="Thiosulfate_sulfurtransferase"/>
</dbReference>
<feature type="signal peptide" evidence="2">
    <location>
        <begin position="1"/>
        <end position="21"/>
    </location>
</feature>
<dbReference type="STRING" id="658445.H744_2c2221"/>
<proteinExistence type="predicted"/>
<dbReference type="InterPro" id="IPR036873">
    <property type="entry name" value="Rhodanese-like_dom_sf"/>
</dbReference>
<keyword evidence="1" id="KW-0677">Repeat</keyword>
<gene>
    <name evidence="4" type="ORF">H744_2c2221</name>
</gene>
<evidence type="ECO:0000256" key="2">
    <source>
        <dbReference type="SAM" id="SignalP"/>
    </source>
</evidence>
<dbReference type="EMBL" id="CP005974">
    <property type="protein sequence ID" value="AJR08884.1"/>
    <property type="molecule type" value="Genomic_DNA"/>
</dbReference>
<dbReference type="SMART" id="SM00450">
    <property type="entry name" value="RHOD"/>
    <property type="match status" value="2"/>
</dbReference>
<protein>
    <submittedName>
        <fullName evidence="4">Putative rhodanese-like protein</fullName>
    </submittedName>
</protein>
<dbReference type="PANTHER" id="PTHR43855:SF1">
    <property type="entry name" value="THIOSULFATE SULFURTRANSFERASE"/>
    <property type="match status" value="1"/>
</dbReference>
<organism evidence="4 5">
    <name type="scientific">Photobacterium gaetbulicola Gung47</name>
    <dbReference type="NCBI Taxonomy" id="658445"/>
    <lineage>
        <taxon>Bacteria</taxon>
        <taxon>Pseudomonadati</taxon>
        <taxon>Pseudomonadota</taxon>
        <taxon>Gammaproteobacteria</taxon>
        <taxon>Vibrionales</taxon>
        <taxon>Vibrionaceae</taxon>
        <taxon>Photobacterium</taxon>
    </lineage>
</organism>
<dbReference type="PANTHER" id="PTHR43855">
    <property type="entry name" value="THIOSULFATE SULFURTRANSFERASE"/>
    <property type="match status" value="1"/>
</dbReference>
<dbReference type="PATRIC" id="fig|658445.3.peg.4208"/>
<dbReference type="GO" id="GO:0004792">
    <property type="term" value="F:thiosulfate-cyanide sulfurtransferase activity"/>
    <property type="evidence" value="ECO:0007669"/>
    <property type="project" value="InterPro"/>
</dbReference>
<evidence type="ECO:0000313" key="5">
    <source>
        <dbReference type="Proteomes" id="UP000032303"/>
    </source>
</evidence>
<keyword evidence="5" id="KW-1185">Reference proteome</keyword>
<feature type="chain" id="PRO_5002184437" evidence="2">
    <location>
        <begin position="22"/>
        <end position="283"/>
    </location>
</feature>
<dbReference type="KEGG" id="pgb:H744_2c2221"/>
<evidence type="ECO:0000256" key="1">
    <source>
        <dbReference type="ARBA" id="ARBA00022737"/>
    </source>
</evidence>
<dbReference type="AlphaFoldDB" id="A0A0C5WUZ0"/>
<evidence type="ECO:0000313" key="4">
    <source>
        <dbReference type="EMBL" id="AJR08884.1"/>
    </source>
</evidence>
<reference evidence="4 5" key="1">
    <citation type="submission" date="2013-05" db="EMBL/GenBank/DDBJ databases">
        <title>Complete genome sequence of the lipase-producing bacterium Photobacterium gaetbulicola Gung47.</title>
        <authorList>
            <person name="Kim Y.-O."/>
        </authorList>
    </citation>
    <scope>NUCLEOTIDE SEQUENCE [LARGE SCALE GENOMIC DNA]</scope>
    <source>
        <strain evidence="4 5">Gung47</strain>
    </source>
</reference>
<dbReference type="HOGENOM" id="CLU_031618_1_0_6"/>